<name>A0ABU9XCH9_9GAMM</name>
<accession>A0ABU9XCH9</accession>
<keyword evidence="1" id="KW-0812">Transmembrane</keyword>
<sequence>MNTSLYGSSYQRPATSAGFTLIELMITIAVLAIIVSIAAPNISNQLANQRVKSTVSTIESALKEAKAESIIRRQNITVVYNSSTPKTITLQDDTSTVLSTYNIASQSTINQVITPTTVTEVTFQFNKVMSGGASVSYTVCDDASTSETPRQVDLNSIANINITTVGSC</sequence>
<evidence type="ECO:0000256" key="1">
    <source>
        <dbReference type="SAM" id="Phobius"/>
    </source>
</evidence>
<dbReference type="InterPro" id="IPR012902">
    <property type="entry name" value="N_methyl_site"/>
</dbReference>
<dbReference type="PROSITE" id="PS00409">
    <property type="entry name" value="PROKAR_NTER_METHYL"/>
    <property type="match status" value="1"/>
</dbReference>
<proteinExistence type="predicted"/>
<comment type="caution">
    <text evidence="2">The sequence shown here is derived from an EMBL/GenBank/DDBJ whole genome shotgun (WGS) entry which is preliminary data.</text>
</comment>
<gene>
    <name evidence="2" type="ORF">AAIR29_10335</name>
</gene>
<organism evidence="2 3">
    <name type="scientific">Psychrobacter saeujeotis</name>
    <dbReference type="NCBI Taxonomy" id="3143436"/>
    <lineage>
        <taxon>Bacteria</taxon>
        <taxon>Pseudomonadati</taxon>
        <taxon>Pseudomonadota</taxon>
        <taxon>Gammaproteobacteria</taxon>
        <taxon>Moraxellales</taxon>
        <taxon>Moraxellaceae</taxon>
        <taxon>Psychrobacter</taxon>
    </lineage>
</organism>
<dbReference type="Proteomes" id="UP001461960">
    <property type="component" value="Unassembled WGS sequence"/>
</dbReference>
<protein>
    <submittedName>
        <fullName evidence="2">Prepilin-type N-terminal cleavage/methylation domain-containing protein</fullName>
    </submittedName>
</protein>
<feature type="transmembrane region" description="Helical" evidence="1">
    <location>
        <begin position="20"/>
        <end position="42"/>
    </location>
</feature>
<evidence type="ECO:0000313" key="3">
    <source>
        <dbReference type="Proteomes" id="UP001461960"/>
    </source>
</evidence>
<dbReference type="Gene3D" id="3.30.700.10">
    <property type="entry name" value="Glycoprotein, Type 4 Pilin"/>
    <property type="match status" value="1"/>
</dbReference>
<keyword evidence="3" id="KW-1185">Reference proteome</keyword>
<dbReference type="SUPFAM" id="SSF54523">
    <property type="entry name" value="Pili subunits"/>
    <property type="match status" value="1"/>
</dbReference>
<dbReference type="NCBIfam" id="TIGR02532">
    <property type="entry name" value="IV_pilin_GFxxxE"/>
    <property type="match status" value="1"/>
</dbReference>
<keyword evidence="1" id="KW-0472">Membrane</keyword>
<dbReference type="InterPro" id="IPR045584">
    <property type="entry name" value="Pilin-like"/>
</dbReference>
<evidence type="ECO:0000313" key="2">
    <source>
        <dbReference type="EMBL" id="MEN2752027.1"/>
    </source>
</evidence>
<dbReference type="RefSeq" id="WP_299218328.1">
    <property type="nucleotide sequence ID" value="NZ_JBDGHN010000005.1"/>
</dbReference>
<keyword evidence="1" id="KW-1133">Transmembrane helix</keyword>
<dbReference type="Pfam" id="PF07963">
    <property type="entry name" value="N_methyl"/>
    <property type="match status" value="1"/>
</dbReference>
<reference evidence="2 3" key="1">
    <citation type="submission" date="2024-05" db="EMBL/GenBank/DDBJ databases">
        <authorList>
            <person name="Kim H.-Y."/>
            <person name="Kim E."/>
            <person name="Cai Y."/>
            <person name="Yang S.-M."/>
            <person name="Lee W."/>
        </authorList>
    </citation>
    <scope>NUCLEOTIDE SEQUENCE [LARGE SCALE GENOMIC DNA]</scope>
    <source>
        <strain evidence="2 3">FBL11</strain>
    </source>
</reference>
<dbReference type="EMBL" id="JBDGHN010000005">
    <property type="protein sequence ID" value="MEN2752027.1"/>
    <property type="molecule type" value="Genomic_DNA"/>
</dbReference>